<dbReference type="Pfam" id="PF04784">
    <property type="entry name" value="DUF547"/>
    <property type="match status" value="1"/>
</dbReference>
<dbReference type="InterPro" id="IPR036390">
    <property type="entry name" value="WH_DNA-bd_sf"/>
</dbReference>
<comment type="caution">
    <text evidence="3">The sequence shown here is derived from an EMBL/GenBank/DDBJ whole genome shotgun (WGS) entry which is preliminary data.</text>
</comment>
<dbReference type="PROSITE" id="PS50186">
    <property type="entry name" value="DEP"/>
    <property type="match status" value="1"/>
</dbReference>
<dbReference type="SUPFAM" id="SSF46785">
    <property type="entry name" value="Winged helix' DNA-binding domain"/>
    <property type="match status" value="1"/>
</dbReference>
<dbReference type="InterPro" id="IPR000591">
    <property type="entry name" value="DEP_dom"/>
</dbReference>
<dbReference type="CDD" id="cd03027">
    <property type="entry name" value="GRX_DEP"/>
    <property type="match status" value="1"/>
</dbReference>
<dbReference type="AlphaFoldDB" id="A0A5J9TKQ6"/>
<dbReference type="Proteomes" id="UP000324897">
    <property type="component" value="Chromosome 3"/>
</dbReference>
<dbReference type="SMART" id="SM00049">
    <property type="entry name" value="DEP"/>
    <property type="match status" value="1"/>
</dbReference>
<dbReference type="PANTHER" id="PTHR46361:SF3">
    <property type="entry name" value="ELECTRON CARRIER_ PROTEIN DISULFIDE OXIDOREDUCTASE"/>
    <property type="match status" value="1"/>
</dbReference>
<organism evidence="3 4">
    <name type="scientific">Eragrostis curvula</name>
    <name type="common">weeping love grass</name>
    <dbReference type="NCBI Taxonomy" id="38414"/>
    <lineage>
        <taxon>Eukaryota</taxon>
        <taxon>Viridiplantae</taxon>
        <taxon>Streptophyta</taxon>
        <taxon>Embryophyta</taxon>
        <taxon>Tracheophyta</taxon>
        <taxon>Spermatophyta</taxon>
        <taxon>Magnoliopsida</taxon>
        <taxon>Liliopsida</taxon>
        <taxon>Poales</taxon>
        <taxon>Poaceae</taxon>
        <taxon>PACMAD clade</taxon>
        <taxon>Chloridoideae</taxon>
        <taxon>Eragrostideae</taxon>
        <taxon>Eragrostidinae</taxon>
        <taxon>Eragrostis</taxon>
    </lineage>
</organism>
<gene>
    <name evidence="3" type="ORF">EJB05_45581</name>
</gene>
<feature type="compositionally biased region" description="Polar residues" evidence="1">
    <location>
        <begin position="95"/>
        <end position="113"/>
    </location>
</feature>
<sequence length="728" mass="82046">MDKEEKVVSVTEETPNSGDNGEDEGDLLRKTEMLNVKEAINSTDEDVYNESEAQIQGGDNSEKDSNGKSEKNPNDNSEKDSKENSEKDTDEQMDKSGSSDAIQPVDPNQTMNEIISEEPVFDGTEVPEIEELRRSSNQSVELDSEAQGSVLNERAAAIKNFVKEKGATVSTFIRRLSGKKDEADFSIEHDKTDGSECIDSEKTGSDADAKPKEAEQKTEERTTWNPMNLITIGRDLGTFITGEAGHEVVPGLLEQPAMKGRVILYTKLGCQDCKMVRLFLHQKRLQYIEINIDIFPSRKLELEKNTGSSTVPKVYFNDLLIGGLTELKKMEESGILDENIDVLFKEEPSSLAPLPPLPGEDDKSGSGKMDELATIVRKMRDSLIPKDRFYKMRRFSNCFLGSEAVDFLSEDQYLERDEAVEFGRKLASKHFFRHVLDENVFEDGNQLYRFLDHDPIVMTQCYNIPRGIIDVAPKPIVEVASRLRLLSYAIFEAYVSEDGRHVDYRSIQGCEEFKRYIRTIEELQRVETADMSREEKLAFFINLYNMMVIHALVTCGHPAGPLDRRKFFGDFKYVIGGCAYSLSAIQNGILRGNQRPPYNLAKPFGQKDQRSKVALPYPEPLVHFSLVCGTKSGPALRCYSPGNIDKELMEAARDFLRNGGLIVDPEAKVASVSNILRWYSADFGKNEMEVLKHASNYLEPSQSEQLLELLAAAQLKVVYQPYDWSINI</sequence>
<feature type="compositionally biased region" description="Polar residues" evidence="1">
    <location>
        <begin position="135"/>
        <end position="145"/>
    </location>
</feature>
<feature type="compositionally biased region" description="Basic and acidic residues" evidence="1">
    <location>
        <begin position="60"/>
        <end position="94"/>
    </location>
</feature>
<dbReference type="Gene3D" id="3.40.30.10">
    <property type="entry name" value="Glutaredoxin"/>
    <property type="match status" value="1"/>
</dbReference>
<reference evidence="3 4" key="1">
    <citation type="journal article" date="2019" name="Sci. Rep.">
        <title>A high-quality genome of Eragrostis curvula grass provides insights into Poaceae evolution and supports new strategies to enhance forage quality.</title>
        <authorList>
            <person name="Carballo J."/>
            <person name="Santos B.A.C.M."/>
            <person name="Zappacosta D."/>
            <person name="Garbus I."/>
            <person name="Selva J.P."/>
            <person name="Gallo C.A."/>
            <person name="Diaz A."/>
            <person name="Albertini E."/>
            <person name="Caccamo M."/>
            <person name="Echenique V."/>
        </authorList>
    </citation>
    <scope>NUCLEOTIDE SEQUENCE [LARGE SCALE GENOMIC DNA]</scope>
    <source>
        <strain evidence="4">cv. Victoria</strain>
        <tissue evidence="3">Leaf</tissue>
    </source>
</reference>
<dbReference type="OrthoDB" id="418495at2759"/>
<dbReference type="PANTHER" id="PTHR46361">
    <property type="entry name" value="ELECTRON CARRIER/ PROTEIN DISULFIDE OXIDOREDUCTASE"/>
    <property type="match status" value="1"/>
</dbReference>
<accession>A0A5J9TKQ6</accession>
<dbReference type="Gene3D" id="1.10.10.10">
    <property type="entry name" value="Winged helix-like DNA-binding domain superfamily/Winged helix DNA-binding domain"/>
    <property type="match status" value="1"/>
</dbReference>
<dbReference type="EMBL" id="RWGY01000039">
    <property type="protein sequence ID" value="TVU11969.1"/>
    <property type="molecule type" value="Genomic_DNA"/>
</dbReference>
<dbReference type="SUPFAM" id="SSF52833">
    <property type="entry name" value="Thioredoxin-like"/>
    <property type="match status" value="1"/>
</dbReference>
<dbReference type="InterPro" id="IPR036249">
    <property type="entry name" value="Thioredoxin-like_sf"/>
</dbReference>
<evidence type="ECO:0000256" key="1">
    <source>
        <dbReference type="SAM" id="MobiDB-lite"/>
    </source>
</evidence>
<feature type="compositionally biased region" description="Acidic residues" evidence="1">
    <location>
        <begin position="115"/>
        <end position="129"/>
    </location>
</feature>
<dbReference type="InterPro" id="IPR002109">
    <property type="entry name" value="Glutaredoxin"/>
</dbReference>
<keyword evidence="4" id="KW-1185">Reference proteome</keyword>
<protein>
    <recommendedName>
        <fullName evidence="2">DEP domain-containing protein</fullName>
    </recommendedName>
</protein>
<evidence type="ECO:0000313" key="4">
    <source>
        <dbReference type="Proteomes" id="UP000324897"/>
    </source>
</evidence>
<dbReference type="PROSITE" id="PS51354">
    <property type="entry name" value="GLUTAREDOXIN_2"/>
    <property type="match status" value="1"/>
</dbReference>
<feature type="region of interest" description="Disordered" evidence="1">
    <location>
        <begin position="1"/>
        <end position="145"/>
    </location>
</feature>
<dbReference type="GO" id="GO:0035556">
    <property type="term" value="P:intracellular signal transduction"/>
    <property type="evidence" value="ECO:0007669"/>
    <property type="project" value="InterPro"/>
</dbReference>
<feature type="domain" description="DEP" evidence="2">
    <location>
        <begin position="379"/>
        <end position="452"/>
    </location>
</feature>
<name>A0A5J9TKQ6_9POAL</name>
<proteinExistence type="predicted"/>
<dbReference type="InterPro" id="IPR036388">
    <property type="entry name" value="WH-like_DNA-bd_sf"/>
</dbReference>
<dbReference type="Pfam" id="PF00462">
    <property type="entry name" value="Glutaredoxin"/>
    <property type="match status" value="1"/>
</dbReference>
<dbReference type="Gramene" id="TVU11969">
    <property type="protein sequence ID" value="TVU11969"/>
    <property type="gene ID" value="EJB05_45581"/>
</dbReference>
<dbReference type="CDD" id="cd04371">
    <property type="entry name" value="DEP"/>
    <property type="match status" value="1"/>
</dbReference>
<dbReference type="Pfam" id="PF00610">
    <property type="entry name" value="DEP"/>
    <property type="match status" value="1"/>
</dbReference>
<evidence type="ECO:0000313" key="3">
    <source>
        <dbReference type="EMBL" id="TVU11969.1"/>
    </source>
</evidence>
<feature type="region of interest" description="Disordered" evidence="1">
    <location>
        <begin position="187"/>
        <end position="221"/>
    </location>
</feature>
<evidence type="ECO:0000259" key="2">
    <source>
        <dbReference type="PROSITE" id="PS50186"/>
    </source>
</evidence>
<dbReference type="InterPro" id="IPR006869">
    <property type="entry name" value="DUF547"/>
</dbReference>